<feature type="non-terminal residue" evidence="3">
    <location>
        <position position="1"/>
    </location>
</feature>
<dbReference type="Proteomes" id="UP001234989">
    <property type="component" value="Chromosome 10"/>
</dbReference>
<dbReference type="InterPro" id="IPR043502">
    <property type="entry name" value="DNA/RNA_pol_sf"/>
</dbReference>
<evidence type="ECO:0000256" key="1">
    <source>
        <dbReference type="ARBA" id="ARBA00023268"/>
    </source>
</evidence>
<accession>A0AAF0UP17</accession>
<protein>
    <recommendedName>
        <fullName evidence="2">Reverse transcriptase/retrotransposon-derived protein RNase H-like domain-containing protein</fullName>
    </recommendedName>
</protein>
<evidence type="ECO:0000313" key="3">
    <source>
        <dbReference type="EMBL" id="WMV50035.1"/>
    </source>
</evidence>
<keyword evidence="1" id="KW-0511">Multifunctional enzyme</keyword>
<dbReference type="Pfam" id="PF17919">
    <property type="entry name" value="RT_RNaseH_2"/>
    <property type="match status" value="1"/>
</dbReference>
<dbReference type="AlphaFoldDB" id="A0AAF0UP17"/>
<dbReference type="InterPro" id="IPR050951">
    <property type="entry name" value="Retrovirus_Pol_polyprotein"/>
</dbReference>
<reference evidence="3" key="1">
    <citation type="submission" date="2023-08" db="EMBL/GenBank/DDBJ databases">
        <title>A de novo genome assembly of Solanum verrucosum Schlechtendal, a Mexican diploid species geographically isolated from the other diploid A-genome species in potato relatives.</title>
        <authorList>
            <person name="Hosaka K."/>
        </authorList>
    </citation>
    <scope>NUCLEOTIDE SEQUENCE</scope>
    <source>
        <tissue evidence="3">Young leaves</tissue>
    </source>
</reference>
<keyword evidence="4" id="KW-1185">Reference proteome</keyword>
<dbReference type="PANTHER" id="PTHR37984">
    <property type="entry name" value="PROTEIN CBG26694"/>
    <property type="match status" value="1"/>
</dbReference>
<feature type="domain" description="Reverse transcriptase/retrotransposon-derived protein RNase H-like" evidence="2">
    <location>
        <begin position="28"/>
        <end position="82"/>
    </location>
</feature>
<organism evidence="3 4">
    <name type="scientific">Solanum verrucosum</name>
    <dbReference type="NCBI Taxonomy" id="315347"/>
    <lineage>
        <taxon>Eukaryota</taxon>
        <taxon>Viridiplantae</taxon>
        <taxon>Streptophyta</taxon>
        <taxon>Embryophyta</taxon>
        <taxon>Tracheophyta</taxon>
        <taxon>Spermatophyta</taxon>
        <taxon>Magnoliopsida</taxon>
        <taxon>eudicotyledons</taxon>
        <taxon>Gunneridae</taxon>
        <taxon>Pentapetalae</taxon>
        <taxon>asterids</taxon>
        <taxon>lamiids</taxon>
        <taxon>Solanales</taxon>
        <taxon>Solanaceae</taxon>
        <taxon>Solanoideae</taxon>
        <taxon>Solaneae</taxon>
        <taxon>Solanum</taxon>
    </lineage>
</organism>
<proteinExistence type="predicted"/>
<name>A0AAF0UP17_SOLVR</name>
<sequence length="107" mass="12261">YYRRFVKRFSSIDFPLTTLTQKNVKFLWLEAYEKSLNELKDRLISAPILTLLEGSYGFVVYCDVSWVVLGCVLMQHDYGKSVLYHPGKVNVVVDALNRLSMGSVAHV</sequence>
<dbReference type="PANTHER" id="PTHR37984:SF5">
    <property type="entry name" value="PROTEIN NYNRIN-LIKE"/>
    <property type="match status" value="1"/>
</dbReference>
<dbReference type="Gene3D" id="3.30.70.270">
    <property type="match status" value="1"/>
</dbReference>
<gene>
    <name evidence="3" type="ORF">MTR67_043420</name>
</gene>
<dbReference type="GO" id="GO:0003824">
    <property type="term" value="F:catalytic activity"/>
    <property type="evidence" value="ECO:0007669"/>
    <property type="project" value="UniProtKB-KW"/>
</dbReference>
<dbReference type="InterPro" id="IPR043128">
    <property type="entry name" value="Rev_trsase/Diguanyl_cyclase"/>
</dbReference>
<dbReference type="EMBL" id="CP133621">
    <property type="protein sequence ID" value="WMV50035.1"/>
    <property type="molecule type" value="Genomic_DNA"/>
</dbReference>
<dbReference type="InterPro" id="IPR041577">
    <property type="entry name" value="RT_RNaseH_2"/>
</dbReference>
<dbReference type="SUPFAM" id="SSF56672">
    <property type="entry name" value="DNA/RNA polymerases"/>
    <property type="match status" value="1"/>
</dbReference>
<evidence type="ECO:0000259" key="2">
    <source>
        <dbReference type="Pfam" id="PF17919"/>
    </source>
</evidence>
<evidence type="ECO:0000313" key="4">
    <source>
        <dbReference type="Proteomes" id="UP001234989"/>
    </source>
</evidence>